<evidence type="ECO:0000313" key="1">
    <source>
        <dbReference type="EMBL" id="CAG8692864.1"/>
    </source>
</evidence>
<dbReference type="Proteomes" id="UP000789702">
    <property type="component" value="Unassembled WGS sequence"/>
</dbReference>
<dbReference type="EMBL" id="CAJVPU010024556">
    <property type="protein sequence ID" value="CAG8692864.1"/>
    <property type="molecule type" value="Genomic_DNA"/>
</dbReference>
<reference evidence="1" key="1">
    <citation type="submission" date="2021-06" db="EMBL/GenBank/DDBJ databases">
        <authorList>
            <person name="Kallberg Y."/>
            <person name="Tangrot J."/>
            <person name="Rosling A."/>
        </authorList>
    </citation>
    <scope>NUCLEOTIDE SEQUENCE</scope>
    <source>
        <strain evidence="1">IL203A</strain>
    </source>
</reference>
<keyword evidence="2" id="KW-1185">Reference proteome</keyword>
<accession>A0ACA9P713</accession>
<evidence type="ECO:0000313" key="2">
    <source>
        <dbReference type="Proteomes" id="UP000789702"/>
    </source>
</evidence>
<proteinExistence type="predicted"/>
<name>A0ACA9P713_9GLOM</name>
<sequence length="145" mass="15656">MSTDLVCAIEVADQEEISCSSSELRLRYKMDLVCATVVGISFGKRELMDSTNVGVGLCFFVAFLVLIIFLSELRGKRELTAAFLGGEKELTTAFLESEGELIAAFLGGKRELTAAFLGGKKELTAAFLGDEKKLTAGFLVLAIFL</sequence>
<organism evidence="1 2">
    <name type="scientific">Dentiscutata heterogama</name>
    <dbReference type="NCBI Taxonomy" id="1316150"/>
    <lineage>
        <taxon>Eukaryota</taxon>
        <taxon>Fungi</taxon>
        <taxon>Fungi incertae sedis</taxon>
        <taxon>Mucoromycota</taxon>
        <taxon>Glomeromycotina</taxon>
        <taxon>Glomeromycetes</taxon>
        <taxon>Diversisporales</taxon>
        <taxon>Gigasporaceae</taxon>
        <taxon>Dentiscutata</taxon>
    </lineage>
</organism>
<gene>
    <name evidence="1" type="ORF">DHETER_LOCUS11345</name>
</gene>
<protein>
    <submittedName>
        <fullName evidence="1">14953_t:CDS:1</fullName>
    </submittedName>
</protein>
<comment type="caution">
    <text evidence="1">The sequence shown here is derived from an EMBL/GenBank/DDBJ whole genome shotgun (WGS) entry which is preliminary data.</text>
</comment>